<dbReference type="Gene3D" id="3.40.50.2300">
    <property type="match status" value="1"/>
</dbReference>
<sequence length="205" mass="21912">MSPTAHHTPSFEGWKALILHRPHQNVDALLAQCARIGIAGEQAWPTLDDMQAMRSYNVLLIDADMGHDEQFPWAPGLAPMPIIALIGSEAPGRIAWTIGQGADAQLLKPIGSAGLYSALVVAGQAFLRRRAQAEEIAGLKEQLAGRQALAEATALLMLKHNCDAETAFNHLRQTAMAERRSIEKTAAGIIAGFGPLAGKSVTHGR</sequence>
<dbReference type="InterPro" id="IPR036388">
    <property type="entry name" value="WH-like_DNA-bd_sf"/>
</dbReference>
<dbReference type="SUPFAM" id="SSF52172">
    <property type="entry name" value="CheY-like"/>
    <property type="match status" value="1"/>
</dbReference>
<dbReference type="EMBL" id="AMRM01000016">
    <property type="protein sequence ID" value="EKF18139.1"/>
    <property type="molecule type" value="Genomic_DNA"/>
</dbReference>
<dbReference type="STRING" id="391937.NA2_14542"/>
<dbReference type="PATRIC" id="fig|391937.3.peg.2990"/>
<dbReference type="InterPro" id="IPR011006">
    <property type="entry name" value="CheY-like_superfamily"/>
</dbReference>
<evidence type="ECO:0000313" key="2">
    <source>
        <dbReference type="EMBL" id="EKF18139.1"/>
    </source>
</evidence>
<dbReference type="RefSeq" id="WP_008597756.1">
    <property type="nucleotide sequence ID" value="NZ_AMRM01000016.1"/>
</dbReference>
<dbReference type="SMART" id="SM01012">
    <property type="entry name" value="ANTAR"/>
    <property type="match status" value="1"/>
</dbReference>
<dbReference type="InterPro" id="IPR005561">
    <property type="entry name" value="ANTAR"/>
</dbReference>
<reference evidence="2 3" key="1">
    <citation type="journal article" date="2012" name="J. Bacteriol.">
        <title>Genome Sequence of Nitratireductor pacificus Type Strain pht-3B.</title>
        <authorList>
            <person name="Lai Q."/>
            <person name="Li G."/>
            <person name="Shao Z."/>
        </authorList>
    </citation>
    <scope>NUCLEOTIDE SEQUENCE [LARGE SCALE GENOMIC DNA]</scope>
    <source>
        <strain evidence="3">pht-3B</strain>
    </source>
</reference>
<evidence type="ECO:0000259" key="1">
    <source>
        <dbReference type="PROSITE" id="PS50921"/>
    </source>
</evidence>
<dbReference type="AlphaFoldDB" id="K2LKA6"/>
<dbReference type="Gene3D" id="1.10.10.10">
    <property type="entry name" value="Winged helix-like DNA-binding domain superfamily/Winged helix DNA-binding domain"/>
    <property type="match status" value="1"/>
</dbReference>
<dbReference type="Proteomes" id="UP000006786">
    <property type="component" value="Unassembled WGS sequence"/>
</dbReference>
<gene>
    <name evidence="2" type="ORF">NA2_14542</name>
</gene>
<name>K2LKA6_9HYPH</name>
<accession>K2LKA6</accession>
<dbReference type="InterPro" id="IPR008327">
    <property type="entry name" value="Sig_transdc_resp-reg_antiterm"/>
</dbReference>
<evidence type="ECO:0000313" key="3">
    <source>
        <dbReference type="Proteomes" id="UP000006786"/>
    </source>
</evidence>
<dbReference type="eggNOG" id="COG3707">
    <property type="taxonomic scope" value="Bacteria"/>
</dbReference>
<dbReference type="Pfam" id="PF21332">
    <property type="entry name" value="AmiR_N"/>
    <property type="match status" value="1"/>
</dbReference>
<dbReference type="GO" id="GO:0003723">
    <property type="term" value="F:RNA binding"/>
    <property type="evidence" value="ECO:0007669"/>
    <property type="project" value="InterPro"/>
</dbReference>
<organism evidence="2 3">
    <name type="scientific">Nitratireductor pacificus pht-3B</name>
    <dbReference type="NCBI Taxonomy" id="391937"/>
    <lineage>
        <taxon>Bacteria</taxon>
        <taxon>Pseudomonadati</taxon>
        <taxon>Pseudomonadota</taxon>
        <taxon>Alphaproteobacteria</taxon>
        <taxon>Hyphomicrobiales</taxon>
        <taxon>Phyllobacteriaceae</taxon>
        <taxon>Nitratireductor</taxon>
    </lineage>
</organism>
<protein>
    <submittedName>
        <fullName evidence="2">Putative response regulator</fullName>
    </submittedName>
</protein>
<dbReference type="PIRSF" id="PIRSF036382">
    <property type="entry name" value="RR_antiterm"/>
    <property type="match status" value="1"/>
</dbReference>
<feature type="domain" description="ANTAR" evidence="1">
    <location>
        <begin position="129"/>
        <end position="190"/>
    </location>
</feature>
<comment type="caution">
    <text evidence="2">The sequence shown here is derived from an EMBL/GenBank/DDBJ whole genome shotgun (WGS) entry which is preliminary data.</text>
</comment>
<dbReference type="InterPro" id="IPR049021">
    <property type="entry name" value="AmiR_N"/>
</dbReference>
<dbReference type="Pfam" id="PF03861">
    <property type="entry name" value="ANTAR"/>
    <property type="match status" value="1"/>
</dbReference>
<keyword evidence="3" id="KW-1185">Reference proteome</keyword>
<dbReference type="PROSITE" id="PS50921">
    <property type="entry name" value="ANTAR"/>
    <property type="match status" value="1"/>
</dbReference>
<proteinExistence type="predicted"/>
<dbReference type="OrthoDB" id="6159164at2"/>